<keyword evidence="2" id="KW-1185">Reference proteome</keyword>
<evidence type="ECO:0000313" key="1">
    <source>
        <dbReference type="EMBL" id="MFD3263702.1"/>
    </source>
</evidence>
<reference evidence="1 2" key="1">
    <citation type="submission" date="2022-09" db="EMBL/GenBank/DDBJ databases">
        <title>New species of Phenylobacterium.</title>
        <authorList>
            <person name="Mieszkin S."/>
        </authorList>
    </citation>
    <scope>NUCLEOTIDE SEQUENCE [LARGE SCALE GENOMIC DNA]</scope>
    <source>
        <strain evidence="1 2">HK31-G</strain>
    </source>
</reference>
<organism evidence="1 2">
    <name type="scientific">Phenylobacterium ferrooxidans</name>
    <dbReference type="NCBI Taxonomy" id="2982689"/>
    <lineage>
        <taxon>Bacteria</taxon>
        <taxon>Pseudomonadati</taxon>
        <taxon>Pseudomonadota</taxon>
        <taxon>Alphaproteobacteria</taxon>
        <taxon>Caulobacterales</taxon>
        <taxon>Caulobacteraceae</taxon>
        <taxon>Phenylobacterium</taxon>
    </lineage>
</organism>
<evidence type="ECO:0000313" key="2">
    <source>
        <dbReference type="Proteomes" id="UP001598130"/>
    </source>
</evidence>
<gene>
    <name evidence="1" type="ORF">OCL97_06920</name>
</gene>
<comment type="caution">
    <text evidence="1">The sequence shown here is derived from an EMBL/GenBank/DDBJ whole genome shotgun (WGS) entry which is preliminary data.</text>
</comment>
<name>A0ABW6CKW2_9CAUL</name>
<proteinExistence type="predicted"/>
<dbReference type="Proteomes" id="UP001598130">
    <property type="component" value="Unassembled WGS sequence"/>
</dbReference>
<dbReference type="RefSeq" id="WP_377368814.1">
    <property type="nucleotide sequence ID" value="NZ_JAOTJD010000009.1"/>
</dbReference>
<dbReference type="EMBL" id="JAOTJD010000009">
    <property type="protein sequence ID" value="MFD3263702.1"/>
    <property type="molecule type" value="Genomic_DNA"/>
</dbReference>
<accession>A0ABW6CKW2</accession>
<protein>
    <submittedName>
        <fullName evidence="1">Uncharacterized protein</fullName>
    </submittedName>
</protein>
<sequence>MDGAQVHYEVFSKRTPAGGWTLDLATENRAAALAAANDMMKEGKVAAVRVTKETLDPETREFQSVGILNLGNAEPPKKSKVKEDNDPLCVSPQDLYTIHARDRIGRLLEGFLERKGATPFELLHRADLVEELEASGTDLQHAIQKLAIPEAQARGLSVHELIRVFQGLVERAIERLLKDTRKGDLPNLDKEGFARAAERVAQHPERAYLLGAGVAVSIAPARSWTEKVTRLLDLADSAPLAGPPRALALAVIEQPLAEILGSKSGLDDIIGKDLDLGARLAAMTRLVACDPVDALMRIEPSVQRMMPPLSETGQRLARWLSTEDFGAVRLAIAKRVVRDLTGPRRLRPGDAEGEIAVMRALAMALTCAAGTMISLDDVQEAFVTRSRMLVTGDFVEAYLGTSRTSRAEVEALMWLVENVIGAANKRQAGRFLSANVSGMRFEKEFRLSSDSPAVKLEVLAKLQKQAARAGLAPEDYGPIQAKIGDVGGMVEADSKIVSLVAKSSQGPVQRLMTLLRMAIGDTAPLGPTADRARAEALKLVRRDDTRAELARAPERMGQVRELLQAMTAVAAAA</sequence>